<dbReference type="NCBIfam" id="NF012211">
    <property type="entry name" value="tand_rpt_95"/>
    <property type="match status" value="1"/>
</dbReference>
<reference evidence="4" key="1">
    <citation type="journal article" date="2019" name="Int. J. Syst. Evol. Microbiol.">
        <title>The Global Catalogue of Microorganisms (GCM) 10K type strain sequencing project: providing services to taxonomists for standard genome sequencing and annotation.</title>
        <authorList>
            <consortium name="The Broad Institute Genomics Platform"/>
            <consortium name="The Broad Institute Genome Sequencing Center for Infectious Disease"/>
            <person name="Wu L."/>
            <person name="Ma J."/>
        </authorList>
    </citation>
    <scope>NUCLEOTIDE SEQUENCE [LARGE SCALE GENOMIC DNA]</scope>
    <source>
        <strain evidence="4">CGMCC 1.10832</strain>
    </source>
</reference>
<dbReference type="Pfam" id="PF13585">
    <property type="entry name" value="CHU_C"/>
    <property type="match status" value="1"/>
</dbReference>
<dbReference type="PROSITE" id="PS50268">
    <property type="entry name" value="CADHERIN_2"/>
    <property type="match status" value="1"/>
</dbReference>
<dbReference type="InterPro" id="IPR002126">
    <property type="entry name" value="Cadherin-like_dom"/>
</dbReference>
<dbReference type="NCBIfam" id="TIGR04131">
    <property type="entry name" value="Bac_Flav_CTERM"/>
    <property type="match status" value="1"/>
</dbReference>
<name>A0ABQ1MK70_9BACT</name>
<dbReference type="Pfam" id="PF18676">
    <property type="entry name" value="MBG_2"/>
    <property type="match status" value="4"/>
</dbReference>
<dbReference type="InterPro" id="IPR013783">
    <property type="entry name" value="Ig-like_fold"/>
</dbReference>
<dbReference type="Proteomes" id="UP000636010">
    <property type="component" value="Unassembled WGS sequence"/>
</dbReference>
<evidence type="ECO:0000313" key="3">
    <source>
        <dbReference type="EMBL" id="GGC41739.1"/>
    </source>
</evidence>
<dbReference type="Pfam" id="PF05345">
    <property type="entry name" value="He_PIG"/>
    <property type="match status" value="4"/>
</dbReference>
<sequence>MGFIFFQSFYLLAQPVFDSDPVEEATYGIEYLYEIETSGTFFPPIIEQTGILPQGVSFNSFLDVLSGAPLETGSFDIVLEAYSALNPGNKAFQEFTLTVAPAELTVTADPQTITYGETIPELTFTYSGFVNGDDPSDLDVIPTASTTANSTSSTGVYPITITGGSDENYTFNYVGANLTINKAPQSITFDAPANKTYGDPAFDLSAGSSSGLPISFSVISGSASISGNTLTILGAGDITVEARQSGNENYEAAEPVTRTFTVGKASLIATAEDKSTTYGSPIPSFTIAYSGFANSETAAVLDIQPTISSSANSSSNAGSYPITLSGGIDNNYEINLVNGTLVVNKAILTVTPDNKTITFGNTIPPLTLSYSGFVNNQNASVLGTAPTASTTATSSSPAGSYLITVSGGVDENYSFNYVNGSLTINKVNQTITFDPINNKTYGDPAFSLTATANSGLPVTFSIVSGNATLSGNTLTITGSGNITVRANQPGNENYNAAPSVDQTFTVNKAVLNVAADNKIITYGSAIPALTFSYSGFVNGDTFVGIDVAPNISTSANSASNVGTYPITLSGGTDNNYSFNFVNGMLTINKATASVTISNLLQNFNGSPRPVTINTIPAGLPVSVTYNGSTQVPSAAGTYNVEAIITSNNYIGSNSAVLTINSAPQSSGIPDFNKNEDAPPFQINLLNYISDAEDNNNQLTFELVSNTNSALFNTFTLTNATLNVSLKPNANGNTSITIKCTDSNGLFITESFDIIVAPVQDAPTFTSTPVTEVNQGELYIYEIIANDADQGDQLTITSNISLPPWLSLTATGNGRATLRGTPGNNNTGLVGISLRVQDNNNNSANQFFDINVIDVNDPPTFTSSPNTSATLNAQYTYNITTNDIDENDQLTLSVISKPVWLNFTNQGNGRGRLQGAPGNDSRGQPQNVELRVQDNRGASATQSYAIEIDFPNSAPQFTSTPVTSATEDQQYSYTITVNDADDDDINLNGIVIPGWLTLTPTPTGGRLRGTPTNSDVGNHTIVLEAEDFLGLTSTQSFTITVQNVNDAPVITSEPPLAAIQNSLYTYTITTLDVDKNDEVTISIVEKPEWLNFDGEATLSGTPTANEVNEGPFTVEILAKDLAGASDKQRYQITVRNENLPPTIDPIPDPATVNEDAMEQITIPLTGISAGGESNQTISISVSTNFPGLFENLNVHYSSPNTTGELTYQIRPDSFGIATVTVRLEDSGPADINFYEETFQVEVLPVNDAPVFTSQPKEKIQPETTYTYQITGRDADPDDELTIEMLVGPEWLTLTDDGDGSALLQGNVPLSADNEEIILRITDSQGLFSEQEYQLQINIKPSIQNFSISMKEDIPYSINISEFQNAYTDPNGDPLEAITISWTRGSIQNNGQNISSGEEIAINSSTSIQYIPPTNFFGDVTLQWAAYDGFNYSETANILVKIDSVNDKPTLSNIETGIIEYIQGSGTINLTETITVSDVDDQIIDSAFIEIVDNYNPEEDRINISNQNNPSFSSSFDVSTGIFVLAGEATKSAYETALREITYENINALTNDTRLKSISMSVSDGSALSEPVFRQIQITNILPELDIVNAFTPDGNGVNDTWDFVNLDQFEQVNIAIYNSSGLEVFSCNTTDCEWNGTYKGEELAGGVYFYLINLNNGRRKYEGSVTILK</sequence>
<dbReference type="InterPro" id="IPR043772">
    <property type="entry name" value="MBG_3"/>
</dbReference>
<dbReference type="SUPFAM" id="SSF49313">
    <property type="entry name" value="Cadherin-like"/>
    <property type="match status" value="4"/>
</dbReference>
<gene>
    <name evidence="3" type="ORF">GCM10011506_29140</name>
</gene>
<evidence type="ECO:0000313" key="4">
    <source>
        <dbReference type="Proteomes" id="UP000636010"/>
    </source>
</evidence>
<organism evidence="3 4">
    <name type="scientific">Marivirga lumbricoides</name>
    <dbReference type="NCBI Taxonomy" id="1046115"/>
    <lineage>
        <taxon>Bacteria</taxon>
        <taxon>Pseudomonadati</taxon>
        <taxon>Bacteroidota</taxon>
        <taxon>Cytophagia</taxon>
        <taxon>Cytophagales</taxon>
        <taxon>Marivirgaceae</taxon>
        <taxon>Marivirga</taxon>
    </lineage>
</organism>
<dbReference type="PANTHER" id="PTHR14139:SF2">
    <property type="entry name" value="CALSYNTENIN-1"/>
    <property type="match status" value="1"/>
</dbReference>
<dbReference type="InterPro" id="IPR015919">
    <property type="entry name" value="Cadherin-like_sf"/>
</dbReference>
<feature type="region of interest" description="Disordered" evidence="1">
    <location>
        <begin position="906"/>
        <end position="925"/>
    </location>
</feature>
<dbReference type="Pfam" id="PF18887">
    <property type="entry name" value="MBG_3"/>
    <property type="match status" value="1"/>
</dbReference>
<keyword evidence="4" id="KW-1185">Reference proteome</keyword>
<protein>
    <recommendedName>
        <fullName evidence="2">Cadherin domain-containing protein</fullName>
    </recommendedName>
</protein>
<dbReference type="SMART" id="SM00736">
    <property type="entry name" value="CADG"/>
    <property type="match status" value="4"/>
</dbReference>
<dbReference type="PANTHER" id="PTHR14139">
    <property type="entry name" value="CALSYNTENIN"/>
    <property type="match status" value="1"/>
</dbReference>
<dbReference type="Gene3D" id="2.60.40.10">
    <property type="entry name" value="Immunoglobulins"/>
    <property type="match status" value="6"/>
</dbReference>
<dbReference type="InterPro" id="IPR041286">
    <property type="entry name" value="MBG_2"/>
</dbReference>
<feature type="domain" description="Cadherin" evidence="2">
    <location>
        <begin position="761"/>
        <end position="860"/>
    </location>
</feature>
<evidence type="ECO:0000256" key="1">
    <source>
        <dbReference type="SAM" id="MobiDB-lite"/>
    </source>
</evidence>
<dbReference type="InterPro" id="IPR006644">
    <property type="entry name" value="Cadg"/>
</dbReference>
<comment type="caution">
    <text evidence="3">The sequence shown here is derived from an EMBL/GenBank/DDBJ whole genome shotgun (WGS) entry which is preliminary data.</text>
</comment>
<dbReference type="InterPro" id="IPR026341">
    <property type="entry name" value="T9SS_type_B"/>
</dbReference>
<evidence type="ECO:0000259" key="2">
    <source>
        <dbReference type="PROSITE" id="PS50268"/>
    </source>
</evidence>
<proteinExistence type="predicted"/>
<dbReference type="EMBL" id="BMEC01000009">
    <property type="protein sequence ID" value="GGC41739.1"/>
    <property type="molecule type" value="Genomic_DNA"/>
</dbReference>
<dbReference type="Gene3D" id="3.30.160.710">
    <property type="match status" value="4"/>
</dbReference>
<dbReference type="Pfam" id="PF17963">
    <property type="entry name" value="Big_9"/>
    <property type="match status" value="1"/>
</dbReference>
<accession>A0ABQ1MK70</accession>